<dbReference type="GO" id="GO:0048870">
    <property type="term" value="P:cell motility"/>
    <property type="evidence" value="ECO:0007669"/>
    <property type="project" value="TreeGrafter"/>
</dbReference>
<dbReference type="WBParaSite" id="BXY_1160200.1">
    <property type="protein sequence ID" value="BXY_1160200.1"/>
    <property type="gene ID" value="BXY_1160200"/>
</dbReference>
<evidence type="ECO:0000256" key="1">
    <source>
        <dbReference type="ARBA" id="ARBA00004487"/>
    </source>
</evidence>
<dbReference type="InterPro" id="IPR000387">
    <property type="entry name" value="Tyr_Pase_dom"/>
</dbReference>
<evidence type="ECO:0000313" key="9">
    <source>
        <dbReference type="EMBL" id="CAD5224778.1"/>
    </source>
</evidence>
<evidence type="ECO:0000259" key="7">
    <source>
        <dbReference type="PROSITE" id="PS50056"/>
    </source>
</evidence>
<evidence type="ECO:0000256" key="2">
    <source>
        <dbReference type="ARBA" id="ARBA00007881"/>
    </source>
</evidence>
<feature type="compositionally biased region" description="Polar residues" evidence="6">
    <location>
        <begin position="52"/>
        <end position="69"/>
    </location>
</feature>
<evidence type="ECO:0000313" key="11">
    <source>
        <dbReference type="Proteomes" id="UP000095284"/>
    </source>
</evidence>
<protein>
    <recommendedName>
        <fullName evidence="3">phosphatidylinositol-3,4,5-trisphosphate 3-phosphatase</fullName>
        <ecNumber evidence="3">3.1.3.67</ecNumber>
    </recommendedName>
</protein>
<feature type="compositionally biased region" description="Polar residues" evidence="6">
    <location>
        <begin position="1383"/>
        <end position="1400"/>
    </location>
</feature>
<dbReference type="InterPro" id="IPR051281">
    <property type="entry name" value="Dual-spec_lipid-protein_phosph"/>
</dbReference>
<feature type="domain" description="Tyrosine specific protein phosphatases" evidence="7">
    <location>
        <begin position="412"/>
        <end position="487"/>
    </location>
</feature>
<evidence type="ECO:0000313" key="13">
    <source>
        <dbReference type="WBParaSite" id="BXY_1160200.1"/>
    </source>
</evidence>
<dbReference type="EMBL" id="CAJFCV020000004">
    <property type="protein sequence ID" value="CAG9113683.1"/>
    <property type="molecule type" value="Genomic_DNA"/>
</dbReference>
<dbReference type="PROSITE" id="PS51181">
    <property type="entry name" value="PPASE_TENSIN"/>
    <property type="match status" value="1"/>
</dbReference>
<dbReference type="GO" id="GO:0005886">
    <property type="term" value="C:plasma membrane"/>
    <property type="evidence" value="ECO:0007669"/>
    <property type="project" value="TreeGrafter"/>
</dbReference>
<feature type="compositionally biased region" description="Basic and acidic residues" evidence="6">
    <location>
        <begin position="137"/>
        <end position="159"/>
    </location>
</feature>
<dbReference type="PROSITE" id="PS50056">
    <property type="entry name" value="TYR_PHOSPHATASE_2"/>
    <property type="match status" value="1"/>
</dbReference>
<feature type="compositionally biased region" description="Basic and acidic residues" evidence="6">
    <location>
        <begin position="200"/>
        <end position="209"/>
    </location>
</feature>
<dbReference type="GO" id="GO:0051896">
    <property type="term" value="P:regulation of phosphatidylinositol 3-kinase/protein kinase B signal transduction"/>
    <property type="evidence" value="ECO:0007669"/>
    <property type="project" value="TreeGrafter"/>
</dbReference>
<feature type="region of interest" description="Disordered" evidence="6">
    <location>
        <begin position="1380"/>
        <end position="1406"/>
    </location>
</feature>
<dbReference type="SMART" id="SM00404">
    <property type="entry name" value="PTPc_motif"/>
    <property type="match status" value="1"/>
</dbReference>
<dbReference type="InterPro" id="IPR029021">
    <property type="entry name" value="Prot-tyrosine_phosphatase-like"/>
</dbReference>
<dbReference type="SUPFAM" id="SSF52799">
    <property type="entry name" value="(Phosphotyrosine protein) phosphatases II"/>
    <property type="match status" value="1"/>
</dbReference>
<feature type="region of interest" description="Disordered" evidence="6">
    <location>
        <begin position="1302"/>
        <end position="1348"/>
    </location>
</feature>
<evidence type="ECO:0000313" key="10">
    <source>
        <dbReference type="EMBL" id="CAG9113683.1"/>
    </source>
</evidence>
<keyword evidence="4" id="KW-0378">Hydrolase</keyword>
<feature type="compositionally biased region" description="Polar residues" evidence="6">
    <location>
        <begin position="915"/>
        <end position="926"/>
    </location>
</feature>
<dbReference type="PANTHER" id="PTHR12305">
    <property type="entry name" value="PHOSPHATASE WITH HOMOLOGY TO TENSIN"/>
    <property type="match status" value="1"/>
</dbReference>
<evidence type="ECO:0000313" key="12">
    <source>
        <dbReference type="Proteomes" id="UP000659654"/>
    </source>
</evidence>
<dbReference type="EMBL" id="CAJFDI010000004">
    <property type="protein sequence ID" value="CAD5224778.1"/>
    <property type="molecule type" value="Genomic_DNA"/>
</dbReference>
<proteinExistence type="inferred from homology"/>
<dbReference type="InterPro" id="IPR029023">
    <property type="entry name" value="Tensin_phosphatase"/>
</dbReference>
<accession>A0A1I7SEZ1</accession>
<dbReference type="eggNOG" id="KOG2283">
    <property type="taxonomic scope" value="Eukaryota"/>
</dbReference>
<dbReference type="GO" id="GO:0043491">
    <property type="term" value="P:phosphatidylinositol 3-kinase/protein kinase B signal transduction"/>
    <property type="evidence" value="ECO:0007669"/>
    <property type="project" value="TreeGrafter"/>
</dbReference>
<feature type="compositionally biased region" description="Low complexity" evidence="6">
    <location>
        <begin position="112"/>
        <end position="128"/>
    </location>
</feature>
<gene>
    <name evidence="9" type="ORF">BXYJ_LOCUS8214</name>
</gene>
<dbReference type="Proteomes" id="UP000659654">
    <property type="component" value="Unassembled WGS sequence"/>
</dbReference>
<comment type="subcellular location">
    <subcellularLocation>
        <location evidence="1">Cell projection</location>
        <location evidence="1">Neuron projection</location>
    </subcellularLocation>
</comment>
<dbReference type="GO" id="GO:0046856">
    <property type="term" value="P:phosphatidylinositol dephosphorylation"/>
    <property type="evidence" value="ECO:0007669"/>
    <property type="project" value="TreeGrafter"/>
</dbReference>
<dbReference type="GO" id="GO:0016314">
    <property type="term" value="F:phosphatidylinositol-3,4,5-trisphosphate 3-phosphatase activity"/>
    <property type="evidence" value="ECO:0007669"/>
    <property type="project" value="UniProtKB-EC"/>
</dbReference>
<dbReference type="GO" id="GO:0004725">
    <property type="term" value="F:protein tyrosine phosphatase activity"/>
    <property type="evidence" value="ECO:0007669"/>
    <property type="project" value="TreeGrafter"/>
</dbReference>
<keyword evidence="5" id="KW-0904">Protein phosphatase</keyword>
<dbReference type="InterPro" id="IPR003595">
    <property type="entry name" value="Tyr_Pase_cat"/>
</dbReference>
<dbReference type="Proteomes" id="UP000582659">
    <property type="component" value="Unassembled WGS sequence"/>
</dbReference>
<feature type="compositionally biased region" description="Polar residues" evidence="6">
    <location>
        <begin position="1302"/>
        <end position="1315"/>
    </location>
</feature>
<name>A0A1I7SEZ1_BURXY</name>
<dbReference type="OrthoDB" id="16692at2759"/>
<evidence type="ECO:0000256" key="3">
    <source>
        <dbReference type="ARBA" id="ARBA00013015"/>
    </source>
</evidence>
<dbReference type="SMR" id="A0A1I7SEZ1"/>
<reference evidence="13" key="1">
    <citation type="submission" date="2016-11" db="UniProtKB">
        <authorList>
            <consortium name="WormBaseParasite"/>
        </authorList>
    </citation>
    <scope>IDENTIFICATION</scope>
</reference>
<dbReference type="InterPro" id="IPR016130">
    <property type="entry name" value="Tyr_Pase_AS"/>
</dbReference>
<dbReference type="GO" id="GO:0008285">
    <property type="term" value="P:negative regulation of cell population proliferation"/>
    <property type="evidence" value="ECO:0007669"/>
    <property type="project" value="TreeGrafter"/>
</dbReference>
<evidence type="ECO:0000256" key="5">
    <source>
        <dbReference type="ARBA" id="ARBA00022912"/>
    </source>
</evidence>
<feature type="compositionally biased region" description="Basic and acidic residues" evidence="6">
    <location>
        <begin position="1330"/>
        <end position="1339"/>
    </location>
</feature>
<dbReference type="PROSITE" id="PS00383">
    <property type="entry name" value="TYR_PHOSPHATASE_1"/>
    <property type="match status" value="1"/>
</dbReference>
<dbReference type="Pfam" id="PF22785">
    <property type="entry name" value="Tc-R-P"/>
    <property type="match status" value="1"/>
</dbReference>
<dbReference type="Gene3D" id="3.90.190.10">
    <property type="entry name" value="Protein tyrosine phosphatase superfamily"/>
    <property type="match status" value="1"/>
</dbReference>
<dbReference type="PANTHER" id="PTHR12305:SF81">
    <property type="entry name" value="PHOSPHATIDYLINOSITOL 3,4,5-TRISPHOSPHATE 3-PHOSPHATASE AND DUAL-SPECIFICITY PROTEIN PHOSPHATASE PTEN"/>
    <property type="match status" value="1"/>
</dbReference>
<dbReference type="EC" id="3.1.3.67" evidence="3"/>
<sequence>MTNQEQLEIPKVSTCISLDSNQTLQIDSGHQSMNSLNPQYDDTGGKKRSLGNGWSHNSTLLTDPSSSQFDELLDPSATHSPPRIRRQSRPCPESSSLNCVPEPHPTSKRSSEPLGSSSSSGVATLSNSQDLGSDNSMDDRPDRSLQPDEPERGPLREIDEPVAGPSTEIDEPVAGPSREIDEPVAGPSREVEEPVAGPSRKIDEPPKINFLDHNEQPTSASFIQKDVTIPARVAVAHQVFDDINPSPRPEAPMINLYDLANDENMELDKEFLEWYCRPIKNDVYELPMYFVTPSRPILPLTRAVSGGCKNAFISLANPFRKIVSQRRRRFVKYGFNLDLTYITDRVIAMGYPADDVEALYRNAMNSTKRFLAKFHKDKFWIFNLRGRYSYDPGHFGRCVTSFEMEDHHPPRLEFMAPFCRQTQLWLEQDPRHVIAVHCKAGKGRTGVMICAYLVHINFFPNPRQVLDYYSIVRTINNQGVTIPSQRRYIYYYEHLRRKKLNYLPLRCELVGIFLEGIPEHKDPYYIKVRVTNGDVVVFESLIIEIKREHIETQKKHEVLTLKYPYHPLTRVQPEKQLISHMAFGWTTGADGSSVFLEGDIQVELIYSNAEDFAKQRALNSSPSKKKKTDLYHDFVKKPPTFGHVWFNTMFTCPGYCEGHFEQSDESRVPLRPSAFKQVNYIRRAQKNDQHCLQNDDRAKRHNEEELKYIRDDFREGCQAIRMDGVPKHDFPVEDLHHLQFVDTEAKKPVFSEVIDQKLLATCVKPANGQDALYNSAVNGIYEDAESHNLIEPTEEGYQQHLYRNKVLYKVKEEDGQLDLVPRRIKEILPDDQRELKISKSQDELQTMAHNIPRVRVAVNEPPRLEEHCPRVTLPLLYPRRPPPREEISDMMRVAFHNGLVEKFYEPRTLAPPPKTEQQIPRSTKQARGTEGPINLYAQVGEHYQTFGRYEIDGAHKTANPEITDKLRLFVVTKCITSGKDMAKAQDFVKLTRKRQERIDFIAETKRKLNQIDLKMRQCKEICKSHTGVVKKVEGREVKHAFKTNLTDTIIRLPLEEDLTVEQVLATEHVPMFREIFLKKMLDLKAETQKELDDLEALEATKSINIRLHPTLNGGKDLPGDRWDKPSDLFNFQTTKVVAAKDMRNEDEAMTAKFNKNPKMDPRYESKYYRKFFYRQRQNSPTRYPNFHHHCPMDQMDRQICAYYRCPLEELEFPIDEHGNLIRAEPEFVGNQEDQEKENVTPFQPFQFDGVNRLDPIPQPDLSLLNEKELKKYFPPYNERPIPAETQPEESVLVENLPAEAQPIQTSSACEESQSEPADPPKKWFWRRKKKEEQSQEHPRTSWTPMMSLEEEKQLQSIVDVIKDDRTRVEELTLLRNKGVKETGSGNVTPVTLTPETSQASGKEPRDFQADIERRRQLPFNEKKFEANIGKTPTEPCERLCQCLCREKKCSLDCFCHDLYQIQKRQFDYEKEEERDVVMPIKRQAAPQLRKYIP</sequence>
<evidence type="ECO:0000256" key="4">
    <source>
        <dbReference type="ARBA" id="ARBA00022801"/>
    </source>
</evidence>
<keyword evidence="12" id="KW-1185">Reference proteome</keyword>
<evidence type="ECO:0000256" key="6">
    <source>
        <dbReference type="SAM" id="MobiDB-lite"/>
    </source>
</evidence>
<dbReference type="GO" id="GO:0043005">
    <property type="term" value="C:neuron projection"/>
    <property type="evidence" value="ECO:0007669"/>
    <property type="project" value="UniProtKB-SubCell"/>
</dbReference>
<organism evidence="11 13">
    <name type="scientific">Bursaphelenchus xylophilus</name>
    <name type="common">Pinewood nematode worm</name>
    <name type="synonym">Aphelenchoides xylophilus</name>
    <dbReference type="NCBI Taxonomy" id="6326"/>
    <lineage>
        <taxon>Eukaryota</taxon>
        <taxon>Metazoa</taxon>
        <taxon>Ecdysozoa</taxon>
        <taxon>Nematoda</taxon>
        <taxon>Chromadorea</taxon>
        <taxon>Rhabditida</taxon>
        <taxon>Tylenchina</taxon>
        <taxon>Tylenchomorpha</taxon>
        <taxon>Aphelenchoidea</taxon>
        <taxon>Aphelenchoididae</taxon>
        <taxon>Bursaphelenchus</taxon>
    </lineage>
</organism>
<feature type="region of interest" description="Disordered" evidence="6">
    <location>
        <begin position="26"/>
        <end position="209"/>
    </location>
</feature>
<feature type="compositionally biased region" description="Polar residues" evidence="6">
    <location>
        <begin position="26"/>
        <end position="40"/>
    </location>
</feature>
<reference evidence="10" key="2">
    <citation type="submission" date="2020-08" db="EMBL/GenBank/DDBJ databases">
        <authorList>
            <person name="Kikuchi T."/>
        </authorList>
    </citation>
    <scope>NUCLEOTIDE SEQUENCE</scope>
    <source>
        <strain evidence="9">Ka4C1</strain>
    </source>
</reference>
<dbReference type="Proteomes" id="UP000095284">
    <property type="component" value="Unplaced"/>
</dbReference>
<dbReference type="CDD" id="cd14509">
    <property type="entry name" value="PTP_PTEN"/>
    <property type="match status" value="1"/>
</dbReference>
<comment type="similarity">
    <text evidence="2">Belongs to the PTEN phosphatase protein family.</text>
</comment>
<dbReference type="GO" id="GO:0005634">
    <property type="term" value="C:nucleus"/>
    <property type="evidence" value="ECO:0007669"/>
    <property type="project" value="TreeGrafter"/>
</dbReference>
<feature type="domain" description="Phosphatase tensin-type" evidence="8">
    <location>
        <begin position="328"/>
        <end position="499"/>
    </location>
</feature>
<dbReference type="GO" id="GO:0005829">
    <property type="term" value="C:cytosol"/>
    <property type="evidence" value="ECO:0007669"/>
    <property type="project" value="TreeGrafter"/>
</dbReference>
<feature type="region of interest" description="Disordered" evidence="6">
    <location>
        <begin position="908"/>
        <end position="928"/>
    </location>
</feature>
<evidence type="ECO:0000259" key="8">
    <source>
        <dbReference type="PROSITE" id="PS51181"/>
    </source>
</evidence>
<dbReference type="InterPro" id="IPR045101">
    <property type="entry name" value="PTP_PTEN"/>
</dbReference>